<evidence type="ECO:0000256" key="6">
    <source>
        <dbReference type="ARBA" id="ARBA00023128"/>
    </source>
</evidence>
<dbReference type="EMBL" id="JAEOAQ010000007">
    <property type="protein sequence ID" value="KAG5417576.1"/>
    <property type="molecule type" value="Genomic_DNA"/>
</dbReference>
<sequence length="457" mass="53698">MASLTSLPHGALEEIFSELNQHYTLALAPLHSKFHYVAKPKLYRNIYVYTPWKLNDKLEPNESGVTFRIPNNLNNCKSMKYSIISSDVFERYFMRMDPMQEINRLEMYGHNMTMIDCIFRHFKKIKLFELVAMFYPEPTYLARQPDHLEFMQQYLDSYGCSTHYICPIYIGRFSKPTLVDVKSINITEWYCYNQLDGLHSSTSLTELKIYHSSGKHDMRFRFTMKLRSLHIFDCWAISAFNFPLYDFFDTSCLCELSLKGDIKLKTVFSCTDMEQEFPRLEQLCIRFDGKKYAPSAVYILKEYKHAKLKSLVISSRTSLVSDARAVYYGSSSRTGVILYQTIRPSDDELISQFSPEIRAEYERNKELRQKEQQRLMEIVKQTAASNDPIWKTGPIGSPLEKEQRNLSMELVDKELFHKTKAEEAQKEAINKSVEESKELERLLQEQKKKSGWNIFSW</sequence>
<evidence type="ECO:0000256" key="10">
    <source>
        <dbReference type="RuleBase" id="RU368005"/>
    </source>
</evidence>
<dbReference type="InterPro" id="IPR012420">
    <property type="entry name" value="Cbp4"/>
</dbReference>
<dbReference type="PANTHER" id="PTHR28202">
    <property type="entry name" value="ASSEMBLY FACTOR CBP4"/>
    <property type="match status" value="1"/>
</dbReference>
<dbReference type="SUPFAM" id="SSF52058">
    <property type="entry name" value="L domain-like"/>
    <property type="match status" value="1"/>
</dbReference>
<evidence type="ECO:0000313" key="13">
    <source>
        <dbReference type="Proteomes" id="UP000669133"/>
    </source>
</evidence>
<comment type="subcellular location">
    <subcellularLocation>
        <location evidence="1 10">Mitochondrion inner membrane</location>
        <topology evidence="1 10">Single-pass membrane protein</topology>
    </subcellularLocation>
</comment>
<organism evidence="12 13">
    <name type="scientific">Candida metapsilosis</name>
    <dbReference type="NCBI Taxonomy" id="273372"/>
    <lineage>
        <taxon>Eukaryota</taxon>
        <taxon>Fungi</taxon>
        <taxon>Dikarya</taxon>
        <taxon>Ascomycota</taxon>
        <taxon>Saccharomycotina</taxon>
        <taxon>Pichiomycetes</taxon>
        <taxon>Debaryomycetaceae</taxon>
        <taxon>Candida/Lodderomyces clade</taxon>
        <taxon>Candida</taxon>
    </lineage>
</organism>
<keyword evidence="6 10" id="KW-0496">Mitochondrion</keyword>
<dbReference type="OrthoDB" id="5576752at2759"/>
<dbReference type="Gene3D" id="3.80.10.10">
    <property type="entry name" value="Ribonuclease Inhibitor"/>
    <property type="match status" value="1"/>
</dbReference>
<dbReference type="PROSITE" id="PS50181">
    <property type="entry name" value="FBOX"/>
    <property type="match status" value="1"/>
</dbReference>
<dbReference type="RefSeq" id="XP_067546692.1">
    <property type="nucleotide sequence ID" value="XM_067694365.1"/>
</dbReference>
<keyword evidence="4 10" id="KW-0999">Mitochondrion inner membrane</keyword>
<evidence type="ECO:0000256" key="5">
    <source>
        <dbReference type="ARBA" id="ARBA00022989"/>
    </source>
</evidence>
<keyword evidence="8 10" id="KW-0143">Chaperone</keyword>
<dbReference type="GO" id="GO:0034551">
    <property type="term" value="P:mitochondrial respiratory chain complex III assembly"/>
    <property type="evidence" value="ECO:0007669"/>
    <property type="project" value="TreeGrafter"/>
</dbReference>
<proteinExistence type="inferred from homology"/>
<gene>
    <name evidence="12" type="ORF">I9W82_005212</name>
</gene>
<feature type="domain" description="F-box" evidence="11">
    <location>
        <begin position="1"/>
        <end position="46"/>
    </location>
</feature>
<comment type="caution">
    <text evidence="12">The sequence shown here is derived from an EMBL/GenBank/DDBJ whole genome shotgun (WGS) entry which is preliminary data.</text>
</comment>
<keyword evidence="7" id="KW-0472">Membrane</keyword>
<reference evidence="12 13" key="1">
    <citation type="submission" date="2020-12" db="EMBL/GenBank/DDBJ databases">
        <title>Effect of drift, selection, and recombination on the evolution of hybrid genomes in Candida yeast pathogens.</title>
        <authorList>
            <person name="Mixao V."/>
            <person name="Ksiezopolska E."/>
            <person name="Saus E."/>
            <person name="Boekhout T."/>
            <person name="Gacser A."/>
            <person name="Gabaldon T."/>
        </authorList>
    </citation>
    <scope>NUCLEOTIDE SEQUENCE [LARGE SCALE GENOMIC DNA]</scope>
    <source>
        <strain evidence="12 13">BP57</strain>
    </source>
</reference>
<evidence type="ECO:0000256" key="7">
    <source>
        <dbReference type="ARBA" id="ARBA00023136"/>
    </source>
</evidence>
<dbReference type="PANTHER" id="PTHR28202:SF1">
    <property type="entry name" value="ASSEMBLY FACTOR CBP4"/>
    <property type="match status" value="1"/>
</dbReference>
<keyword evidence="13" id="KW-1185">Reference proteome</keyword>
<dbReference type="GeneID" id="93653841"/>
<comment type="similarity">
    <text evidence="2 10">Belongs to the CBP4 family.</text>
</comment>
<comment type="function">
    <text evidence="9 10">Essential for the assembly of ubiquinol-cytochrome c reductase. It has a direct effect on the correct occurrence of the Rieske protein, core 4, core 5 and apocytochrome b.</text>
</comment>
<dbReference type="AlphaFoldDB" id="A0A8H8DBB8"/>
<dbReference type="GO" id="GO:0005743">
    <property type="term" value="C:mitochondrial inner membrane"/>
    <property type="evidence" value="ECO:0007669"/>
    <property type="project" value="UniProtKB-SubCell"/>
</dbReference>
<protein>
    <recommendedName>
        <fullName evidence="10">Cytochrome b mRNA-processing protein 4</fullName>
    </recommendedName>
</protein>
<name>A0A8H8DBB8_9ASCO</name>
<accession>A0A8H8DBB8</accession>
<dbReference type="Proteomes" id="UP000669133">
    <property type="component" value="Unassembled WGS sequence"/>
</dbReference>
<dbReference type="InterPro" id="IPR001810">
    <property type="entry name" value="F-box_dom"/>
</dbReference>
<dbReference type="Pfam" id="PF07960">
    <property type="entry name" value="CBP4"/>
    <property type="match status" value="1"/>
</dbReference>
<evidence type="ECO:0000256" key="3">
    <source>
        <dbReference type="ARBA" id="ARBA00022692"/>
    </source>
</evidence>
<evidence type="ECO:0000313" key="12">
    <source>
        <dbReference type="EMBL" id="KAG5417576.1"/>
    </source>
</evidence>
<keyword evidence="5" id="KW-1133">Transmembrane helix</keyword>
<evidence type="ECO:0000256" key="8">
    <source>
        <dbReference type="ARBA" id="ARBA00023186"/>
    </source>
</evidence>
<evidence type="ECO:0000256" key="4">
    <source>
        <dbReference type="ARBA" id="ARBA00022792"/>
    </source>
</evidence>
<evidence type="ECO:0000256" key="9">
    <source>
        <dbReference type="ARBA" id="ARBA00025413"/>
    </source>
</evidence>
<evidence type="ECO:0000259" key="11">
    <source>
        <dbReference type="PROSITE" id="PS50181"/>
    </source>
</evidence>
<dbReference type="InterPro" id="IPR032675">
    <property type="entry name" value="LRR_dom_sf"/>
</dbReference>
<evidence type="ECO:0000256" key="1">
    <source>
        <dbReference type="ARBA" id="ARBA00004434"/>
    </source>
</evidence>
<evidence type="ECO:0000256" key="2">
    <source>
        <dbReference type="ARBA" id="ARBA00006780"/>
    </source>
</evidence>
<keyword evidence="3" id="KW-0812">Transmembrane</keyword>